<dbReference type="RefSeq" id="WP_086782959.1">
    <property type="nucleotide sequence ID" value="NZ_JAGIOO010000001.1"/>
</dbReference>
<feature type="region of interest" description="Disordered" evidence="1">
    <location>
        <begin position="33"/>
        <end position="66"/>
    </location>
</feature>
<evidence type="ECO:0008006" key="4">
    <source>
        <dbReference type="Google" id="ProtNLM"/>
    </source>
</evidence>
<sequence>MSERPFLRVVRGTPEDEELAALTAVLAGLANTAAPEPVPAPRSGWGNREAALRRPLHPGPGAWRRS</sequence>
<dbReference type="InterPro" id="IPR032716">
    <property type="entry name" value="ACC_epsilon"/>
</dbReference>
<evidence type="ECO:0000313" key="3">
    <source>
        <dbReference type="Proteomes" id="UP001519363"/>
    </source>
</evidence>
<accession>A0ABS5ADK5</accession>
<proteinExistence type="predicted"/>
<keyword evidence="3" id="KW-1185">Reference proteome</keyword>
<dbReference type="EMBL" id="JAGIOO010000001">
    <property type="protein sequence ID" value="MBP2474649.1"/>
    <property type="molecule type" value="Genomic_DNA"/>
</dbReference>
<comment type="caution">
    <text evidence="2">The sequence shown here is derived from an EMBL/GenBank/DDBJ whole genome shotgun (WGS) entry which is preliminary data.</text>
</comment>
<evidence type="ECO:0000256" key="1">
    <source>
        <dbReference type="SAM" id="MobiDB-lite"/>
    </source>
</evidence>
<dbReference type="Proteomes" id="UP001519363">
    <property type="component" value="Unassembled WGS sequence"/>
</dbReference>
<reference evidence="2 3" key="1">
    <citation type="submission" date="2021-03" db="EMBL/GenBank/DDBJ databases">
        <title>Sequencing the genomes of 1000 actinobacteria strains.</title>
        <authorList>
            <person name="Klenk H.-P."/>
        </authorList>
    </citation>
    <scope>NUCLEOTIDE SEQUENCE [LARGE SCALE GENOMIC DNA]</scope>
    <source>
        <strain evidence="2 3">DSM 44580</strain>
    </source>
</reference>
<gene>
    <name evidence="2" type="ORF">JOF53_003521</name>
</gene>
<dbReference type="Pfam" id="PF13822">
    <property type="entry name" value="ACC_epsilon"/>
    <property type="match status" value="1"/>
</dbReference>
<evidence type="ECO:0000313" key="2">
    <source>
        <dbReference type="EMBL" id="MBP2474649.1"/>
    </source>
</evidence>
<organism evidence="2 3">
    <name type="scientific">Crossiella equi</name>
    <dbReference type="NCBI Taxonomy" id="130796"/>
    <lineage>
        <taxon>Bacteria</taxon>
        <taxon>Bacillati</taxon>
        <taxon>Actinomycetota</taxon>
        <taxon>Actinomycetes</taxon>
        <taxon>Pseudonocardiales</taxon>
        <taxon>Pseudonocardiaceae</taxon>
        <taxon>Crossiella</taxon>
    </lineage>
</organism>
<protein>
    <recommendedName>
        <fullName evidence="4">Acyl-CoA carboxylase subunit epsilon</fullName>
    </recommendedName>
</protein>
<name>A0ABS5ADK5_9PSEU</name>